<proteinExistence type="predicted"/>
<evidence type="ECO:0000313" key="2">
    <source>
        <dbReference type="Proteomes" id="UP000253517"/>
    </source>
</evidence>
<gene>
    <name evidence="1" type="ORF">DES35_10330</name>
</gene>
<accession>A0A369A1H0</accession>
<name>A0A369A1H0_9FLAO</name>
<comment type="caution">
    <text evidence="1">The sequence shown here is derived from an EMBL/GenBank/DDBJ whole genome shotgun (WGS) entry which is preliminary data.</text>
</comment>
<organism evidence="1 2">
    <name type="scientific">Schleiferia thermophila</name>
    <dbReference type="NCBI Taxonomy" id="884107"/>
    <lineage>
        <taxon>Bacteria</taxon>
        <taxon>Pseudomonadati</taxon>
        <taxon>Bacteroidota</taxon>
        <taxon>Flavobacteriia</taxon>
        <taxon>Flavobacteriales</taxon>
        <taxon>Schleiferiaceae</taxon>
        <taxon>Schleiferia</taxon>
    </lineage>
</organism>
<protein>
    <submittedName>
        <fullName evidence="1">Uncharacterized protein</fullName>
    </submittedName>
</protein>
<reference evidence="1 2" key="1">
    <citation type="submission" date="2018-07" db="EMBL/GenBank/DDBJ databases">
        <title>Genomic Encyclopedia of Type Strains, Phase IV (KMG-IV): sequencing the most valuable type-strain genomes for metagenomic binning, comparative biology and taxonomic classification.</title>
        <authorList>
            <person name="Goeker M."/>
        </authorList>
    </citation>
    <scope>NUCLEOTIDE SEQUENCE [LARGE SCALE GENOMIC DNA]</scope>
    <source>
        <strain evidence="1 2">DSM 21410</strain>
    </source>
</reference>
<keyword evidence="2" id="KW-1185">Reference proteome</keyword>
<dbReference type="AlphaFoldDB" id="A0A369A1H0"/>
<dbReference type="Proteomes" id="UP000253517">
    <property type="component" value="Unassembled WGS sequence"/>
</dbReference>
<sequence length="41" mass="4538">MADNHGFQLCNNAHECISKIMTRSMDQHGAPFNTAIEVMSS</sequence>
<dbReference type="EMBL" id="QPJS01000003">
    <property type="protein sequence ID" value="RCX03152.1"/>
    <property type="molecule type" value="Genomic_DNA"/>
</dbReference>
<evidence type="ECO:0000313" key="1">
    <source>
        <dbReference type="EMBL" id="RCX03152.1"/>
    </source>
</evidence>